<comment type="caution">
    <text evidence="1">The sequence shown here is derived from an EMBL/GenBank/DDBJ whole genome shotgun (WGS) entry which is preliminary data.</text>
</comment>
<gene>
    <name evidence="1" type="ORF">Tco_1019815</name>
</gene>
<dbReference type="Proteomes" id="UP001151760">
    <property type="component" value="Unassembled WGS sequence"/>
</dbReference>
<protein>
    <submittedName>
        <fullName evidence="1">Uncharacterized protein</fullName>
    </submittedName>
</protein>
<keyword evidence="2" id="KW-1185">Reference proteome</keyword>
<evidence type="ECO:0000313" key="1">
    <source>
        <dbReference type="EMBL" id="GJT68335.1"/>
    </source>
</evidence>
<name>A0ABQ5FYI0_9ASTR</name>
<sequence>IAPNFEASRARGFILRSLELQSLASLWESKSNLID</sequence>
<organism evidence="1 2">
    <name type="scientific">Tanacetum coccineum</name>
    <dbReference type="NCBI Taxonomy" id="301880"/>
    <lineage>
        <taxon>Eukaryota</taxon>
        <taxon>Viridiplantae</taxon>
        <taxon>Streptophyta</taxon>
        <taxon>Embryophyta</taxon>
        <taxon>Tracheophyta</taxon>
        <taxon>Spermatophyta</taxon>
        <taxon>Magnoliopsida</taxon>
        <taxon>eudicotyledons</taxon>
        <taxon>Gunneridae</taxon>
        <taxon>Pentapetalae</taxon>
        <taxon>asterids</taxon>
        <taxon>campanulids</taxon>
        <taxon>Asterales</taxon>
        <taxon>Asteraceae</taxon>
        <taxon>Asteroideae</taxon>
        <taxon>Anthemideae</taxon>
        <taxon>Anthemidinae</taxon>
        <taxon>Tanacetum</taxon>
    </lineage>
</organism>
<dbReference type="EMBL" id="BQNB010017890">
    <property type="protein sequence ID" value="GJT68335.1"/>
    <property type="molecule type" value="Genomic_DNA"/>
</dbReference>
<reference evidence="1" key="2">
    <citation type="submission" date="2022-01" db="EMBL/GenBank/DDBJ databases">
        <authorList>
            <person name="Yamashiro T."/>
            <person name="Shiraishi A."/>
            <person name="Satake H."/>
            <person name="Nakayama K."/>
        </authorList>
    </citation>
    <scope>NUCLEOTIDE SEQUENCE</scope>
</reference>
<reference evidence="1" key="1">
    <citation type="journal article" date="2022" name="Int. J. Mol. Sci.">
        <title>Draft Genome of Tanacetum Coccineum: Genomic Comparison of Closely Related Tanacetum-Family Plants.</title>
        <authorList>
            <person name="Yamashiro T."/>
            <person name="Shiraishi A."/>
            <person name="Nakayama K."/>
            <person name="Satake H."/>
        </authorList>
    </citation>
    <scope>NUCLEOTIDE SEQUENCE</scope>
</reference>
<proteinExistence type="predicted"/>
<evidence type="ECO:0000313" key="2">
    <source>
        <dbReference type="Proteomes" id="UP001151760"/>
    </source>
</evidence>
<accession>A0ABQ5FYI0</accession>
<feature type="non-terminal residue" evidence="1">
    <location>
        <position position="1"/>
    </location>
</feature>